<dbReference type="EMBL" id="JBFCZG010000007">
    <property type="protein sequence ID" value="KAL3419785.1"/>
    <property type="molecule type" value="Genomic_DNA"/>
</dbReference>
<comment type="caution">
    <text evidence="2">The sequence shown here is derived from an EMBL/GenBank/DDBJ whole genome shotgun (WGS) entry which is preliminary data.</text>
</comment>
<gene>
    <name evidence="2" type="ORF">PVAG01_08283</name>
</gene>
<feature type="region of interest" description="Disordered" evidence="1">
    <location>
        <begin position="70"/>
        <end position="105"/>
    </location>
</feature>
<proteinExistence type="predicted"/>
<accession>A0ABR4P8Z8</accession>
<keyword evidence="3" id="KW-1185">Reference proteome</keyword>
<protein>
    <recommendedName>
        <fullName evidence="4">Glycosyltransferase 2</fullName>
    </recommendedName>
</protein>
<sequence length="709" mass="78587">MALGSRLFVGDEELGKKDDDHKRGDKGAFGTWQSRRTPHRRSMKRVLIAATTLIVLYYFFKNMPTDLQHPGVRPHYDHPDRTTPPSPPAVHAPIAKPKVSEEHSVETGRTFEGPIKFYKLAASLHGLSDVKGGEAINDNVLFAAASLKSVSTILPIACEMALKKRAYVHFAMIGRDEIAMDILKAVNGVADGCGIYFHDARPDFSIQSTEFRMAVSTSAALSHINNFMHPQVILVDGSGEEEAYFLKGIRERAGLTGTPIIDLPDNTEQSLLWITDLDSASLSAWNKVTFDMVIHAPTQSSGSLVRLLESLKHADYFSSPPPSLTIELPPIIDETTTRYLENYRWPPAKSAPPGSGSQLTIHHRIPQELLKPEESAIRFLEAFWPARLESSHVLVLSPQVELSRLFFHYLKFTTLEYRHSKSQQDSGPKLFGISLDLPTTHLNDSLAFTPPVNPLNDKAPHSSSPFLWQAPNSNAALYFGEKWVELHDFVSHILRAQKTAPTATILSQKLVSKTYPSWLEHMLRLVRARGYWMLYPHFESDNSIATVHSELYHLPEEYSEDPDMHPDPLTEVDGALTADPSHHLSLKHSETSLYSTSLSRVMGGALPAIRDLPLVTWDGDVIPTTEIGNYALTYSKLIRQELGGCDVSKPPKARLGLGASDLFCLDIDKNTIMATEEVPLVAALPLASTSSSHLANIPTSVPVMVEEAR</sequence>
<evidence type="ECO:0000313" key="3">
    <source>
        <dbReference type="Proteomes" id="UP001629113"/>
    </source>
</evidence>
<evidence type="ECO:0000256" key="1">
    <source>
        <dbReference type="SAM" id="MobiDB-lite"/>
    </source>
</evidence>
<feature type="compositionally biased region" description="Basic and acidic residues" evidence="1">
    <location>
        <begin position="15"/>
        <end position="26"/>
    </location>
</feature>
<dbReference type="PANTHER" id="PTHR33604:SF3">
    <property type="entry name" value="OSJNBA0004B13.7 PROTEIN"/>
    <property type="match status" value="1"/>
</dbReference>
<evidence type="ECO:0000313" key="2">
    <source>
        <dbReference type="EMBL" id="KAL3419785.1"/>
    </source>
</evidence>
<dbReference type="PANTHER" id="PTHR33604">
    <property type="entry name" value="OSJNBA0004B13.7 PROTEIN"/>
    <property type="match status" value="1"/>
</dbReference>
<organism evidence="2 3">
    <name type="scientific">Phlyctema vagabunda</name>
    <dbReference type="NCBI Taxonomy" id="108571"/>
    <lineage>
        <taxon>Eukaryota</taxon>
        <taxon>Fungi</taxon>
        <taxon>Dikarya</taxon>
        <taxon>Ascomycota</taxon>
        <taxon>Pezizomycotina</taxon>
        <taxon>Leotiomycetes</taxon>
        <taxon>Helotiales</taxon>
        <taxon>Dermateaceae</taxon>
        <taxon>Phlyctema</taxon>
    </lineage>
</organism>
<reference evidence="2 3" key="1">
    <citation type="submission" date="2024-06" db="EMBL/GenBank/DDBJ databases">
        <title>Complete genome of Phlyctema vagabunda strain 19-DSS-EL-015.</title>
        <authorList>
            <person name="Fiorenzani C."/>
        </authorList>
    </citation>
    <scope>NUCLEOTIDE SEQUENCE [LARGE SCALE GENOMIC DNA]</scope>
    <source>
        <strain evidence="2 3">19-DSS-EL-015</strain>
    </source>
</reference>
<feature type="region of interest" description="Disordered" evidence="1">
    <location>
        <begin position="15"/>
        <end position="41"/>
    </location>
</feature>
<dbReference type="Proteomes" id="UP001629113">
    <property type="component" value="Unassembled WGS sequence"/>
</dbReference>
<name>A0ABR4P8Z8_9HELO</name>
<evidence type="ECO:0008006" key="4">
    <source>
        <dbReference type="Google" id="ProtNLM"/>
    </source>
</evidence>